<name>A0AAV0WJ15_9HEMI</name>
<keyword evidence="3" id="KW-1185">Reference proteome</keyword>
<gene>
    <name evidence="2" type="ORF">MEUPH1_LOCUS11534</name>
</gene>
<comment type="caution">
    <text evidence="2">The sequence shown here is derived from an EMBL/GenBank/DDBJ whole genome shotgun (WGS) entry which is preliminary data.</text>
</comment>
<evidence type="ECO:0000313" key="2">
    <source>
        <dbReference type="EMBL" id="CAI6355716.1"/>
    </source>
</evidence>
<dbReference type="PANTHER" id="PTHR45749:SF21">
    <property type="entry name" value="DUF4371 DOMAIN-CONTAINING PROTEIN"/>
    <property type="match status" value="1"/>
</dbReference>
<proteinExistence type="predicted"/>
<dbReference type="SUPFAM" id="SSF53098">
    <property type="entry name" value="Ribonuclease H-like"/>
    <property type="match status" value="1"/>
</dbReference>
<reference evidence="2 3" key="1">
    <citation type="submission" date="2023-01" db="EMBL/GenBank/DDBJ databases">
        <authorList>
            <person name="Whitehead M."/>
        </authorList>
    </citation>
    <scope>NUCLEOTIDE SEQUENCE [LARGE SCALE GENOMIC DNA]</scope>
</reference>
<dbReference type="PANTHER" id="PTHR45749">
    <property type="match status" value="1"/>
</dbReference>
<dbReference type="InterPro" id="IPR025398">
    <property type="entry name" value="DUF4371"/>
</dbReference>
<dbReference type="Pfam" id="PF14291">
    <property type="entry name" value="DUF4371"/>
    <property type="match status" value="1"/>
</dbReference>
<dbReference type="AlphaFoldDB" id="A0AAV0WJ15"/>
<dbReference type="Proteomes" id="UP001160148">
    <property type="component" value="Unassembled WGS sequence"/>
</dbReference>
<feature type="domain" description="DUF4371" evidence="1">
    <location>
        <begin position="332"/>
        <end position="507"/>
    </location>
</feature>
<sequence length="921" mass="105780">MSYVSKCDCGKLSSSMNDLNWSRHVNSCKVRKFKRNSHDIKSFFSGSNKKSKLIHQITDAENTLVDLNKEPVHKESLIECELRQDTEINTCLENKALVDLNEEPVHKESLIECELRQDTEINTCLENKALVDLNEEPVHKESLIECELQQDTEINTCLENKDDMDMDIMKNDPAVFANMSFLTPEIKDYIFKFGPCQPLQNDLPNKIFPFEINKEKIKRSFNDKHYYRILPDKSKCHRDWLSYSLSKNKIFCIHCMLFGTNLHSNLEKSWTKEGFNKWKNCSFAIQRHELTPDHVTSSLKFKLRQKNLPILPSIENNRKTQIAMNRNVILELIDIVIYMGRHNLAFRGHCEDWSSNSRGNFKDLVILMSKNSGPLAEHINRIQQNGKHETSFVSWQRQNQLIEAIAGDISFQVRSFIKAVKMFSISIDTTFDESRKEQISFIIRYADEVTGDIHERLLAVKESPVTSGKNLYDIFVNVMEAENLNWKEELVGQSYDGASNMRGNYKGLQARIKSESPQALFVWCHSHRLALVVKQAVSCNSNAVDLFGNLETLYNFLWCSKKRAAIFREIQIECGKMECKKNPLHAVKRVSTTRWSSHSAALNVVLKFHNAVLKTLNQIKDSEGSADVVVGASCSGLISYLTSQRFLLTALLFKTIFDILEPVTRQLQSQDMDMLMATNILNNVIHQIKELRNDDAFKRLLKITDEFAENSVVDFLPLISSRPKRVPRKSGELSRDEIISCPMKKFKIDTYNIIMDILLAELSGRFESTNIGPLKDLSLLSSRRIREVQNNPHIVPCDAFDALCTMYTQIDKNTLLTEYIEFCKNFTEIENSIVLPKYLNTNVIVDYEDSLELNAYSYDGMDKDSVQIVNHNIASTRELFKLFCLAKLANIFPNLYLVLKLAVTLPVTSSKSSVLTKCLIY</sequence>
<evidence type="ECO:0000259" key="1">
    <source>
        <dbReference type="Pfam" id="PF14291"/>
    </source>
</evidence>
<dbReference type="EMBL" id="CARXXK010000002">
    <property type="protein sequence ID" value="CAI6355716.1"/>
    <property type="molecule type" value="Genomic_DNA"/>
</dbReference>
<accession>A0AAV0WJ15</accession>
<dbReference type="InterPro" id="IPR012337">
    <property type="entry name" value="RNaseH-like_sf"/>
</dbReference>
<organism evidence="2 3">
    <name type="scientific">Macrosiphum euphorbiae</name>
    <name type="common">potato aphid</name>
    <dbReference type="NCBI Taxonomy" id="13131"/>
    <lineage>
        <taxon>Eukaryota</taxon>
        <taxon>Metazoa</taxon>
        <taxon>Ecdysozoa</taxon>
        <taxon>Arthropoda</taxon>
        <taxon>Hexapoda</taxon>
        <taxon>Insecta</taxon>
        <taxon>Pterygota</taxon>
        <taxon>Neoptera</taxon>
        <taxon>Paraneoptera</taxon>
        <taxon>Hemiptera</taxon>
        <taxon>Sternorrhyncha</taxon>
        <taxon>Aphidomorpha</taxon>
        <taxon>Aphidoidea</taxon>
        <taxon>Aphididae</taxon>
        <taxon>Macrosiphini</taxon>
        <taxon>Macrosiphum</taxon>
    </lineage>
</organism>
<protein>
    <recommendedName>
        <fullName evidence="1">DUF4371 domain-containing protein</fullName>
    </recommendedName>
</protein>
<evidence type="ECO:0000313" key="3">
    <source>
        <dbReference type="Proteomes" id="UP001160148"/>
    </source>
</evidence>